<dbReference type="OrthoDB" id="8138334at2"/>
<accession>A0A424WIR3</accession>
<dbReference type="PANTHER" id="PTHR30151">
    <property type="entry name" value="ALKANE SULFONATE ABC TRANSPORTER-RELATED, MEMBRANE SUBUNIT"/>
    <property type="match status" value="1"/>
</dbReference>
<evidence type="ECO:0000256" key="5">
    <source>
        <dbReference type="ARBA" id="ARBA00022989"/>
    </source>
</evidence>
<keyword evidence="5 7" id="KW-1133">Transmembrane helix</keyword>
<dbReference type="PANTHER" id="PTHR30151:SF0">
    <property type="entry name" value="ABC TRANSPORTER PERMEASE PROTEIN MJ0413-RELATED"/>
    <property type="match status" value="1"/>
</dbReference>
<keyword evidence="6 7" id="KW-0472">Membrane</keyword>
<dbReference type="Proteomes" id="UP000285324">
    <property type="component" value="Unassembled WGS sequence"/>
</dbReference>
<evidence type="ECO:0000256" key="4">
    <source>
        <dbReference type="ARBA" id="ARBA00022692"/>
    </source>
</evidence>
<keyword evidence="2 7" id="KW-0813">Transport</keyword>
<dbReference type="EMBL" id="QVXO01000004">
    <property type="protein sequence ID" value="RPJ93194.1"/>
    <property type="molecule type" value="Genomic_DNA"/>
</dbReference>
<dbReference type="AlphaFoldDB" id="A0A424WIR3"/>
<evidence type="ECO:0000259" key="8">
    <source>
        <dbReference type="PROSITE" id="PS50928"/>
    </source>
</evidence>
<dbReference type="GO" id="GO:0042918">
    <property type="term" value="P:alkanesulfonate transmembrane transport"/>
    <property type="evidence" value="ECO:0007669"/>
    <property type="project" value="UniProtKB-ARBA"/>
</dbReference>
<dbReference type="InterPro" id="IPR035906">
    <property type="entry name" value="MetI-like_sf"/>
</dbReference>
<evidence type="ECO:0000313" key="9">
    <source>
        <dbReference type="EMBL" id="RPJ93194.1"/>
    </source>
</evidence>
<dbReference type="CDD" id="cd06261">
    <property type="entry name" value="TM_PBP2"/>
    <property type="match status" value="1"/>
</dbReference>
<dbReference type="SUPFAM" id="SSF161098">
    <property type="entry name" value="MetI-like"/>
    <property type="match status" value="1"/>
</dbReference>
<feature type="transmembrane region" description="Helical" evidence="7">
    <location>
        <begin position="20"/>
        <end position="43"/>
    </location>
</feature>
<dbReference type="Pfam" id="PF00528">
    <property type="entry name" value="BPD_transp_1"/>
    <property type="match status" value="1"/>
</dbReference>
<comment type="subcellular location">
    <subcellularLocation>
        <location evidence="1 7">Cell membrane</location>
        <topology evidence="1 7">Multi-pass membrane protein</topology>
    </subcellularLocation>
</comment>
<name>A0A424WIR3_ALCXX</name>
<dbReference type="InterPro" id="IPR000515">
    <property type="entry name" value="MetI-like"/>
</dbReference>
<sequence>MSEHIATLPARRPRASRRRVTVGVAAVAIAFAAWWIVSALGLVNGARFPTPLTTWQAAVQLSRDSGYAGGTLFQHIGHSLRLVFLGFLVAIGTGVPLGLLMGFSKRIDALVGPVFSLLRPIPPLAWIPLAILWLGLGDPAKIFLIWVSSFTPAVINTYAGVRNIDPTLIEAARVHGAGNPVRMLREVLIPGSMPMIFTGLRLSLQTAWMTLVAAELIGAFIGLGKVLDTAALDIRPGMILYAMVWVGLLGAVMTRGLEWIEKRALPWLR</sequence>
<dbReference type="RefSeq" id="WP_059375089.1">
    <property type="nucleotide sequence ID" value="NZ_CP061008.1"/>
</dbReference>
<organism evidence="9 10">
    <name type="scientific">Alcaligenes xylosoxydans xylosoxydans</name>
    <name type="common">Achromobacter xylosoxidans</name>
    <dbReference type="NCBI Taxonomy" id="85698"/>
    <lineage>
        <taxon>Bacteria</taxon>
        <taxon>Pseudomonadati</taxon>
        <taxon>Pseudomonadota</taxon>
        <taxon>Betaproteobacteria</taxon>
        <taxon>Burkholderiales</taxon>
        <taxon>Alcaligenaceae</taxon>
        <taxon>Achromobacter</taxon>
    </lineage>
</organism>
<evidence type="ECO:0000256" key="7">
    <source>
        <dbReference type="RuleBase" id="RU363032"/>
    </source>
</evidence>
<evidence type="ECO:0000256" key="2">
    <source>
        <dbReference type="ARBA" id="ARBA00022448"/>
    </source>
</evidence>
<keyword evidence="4 7" id="KW-0812">Transmembrane</keyword>
<comment type="caution">
    <text evidence="9">The sequence shown here is derived from an EMBL/GenBank/DDBJ whole genome shotgun (WGS) entry which is preliminary data.</text>
</comment>
<dbReference type="FunFam" id="1.10.3720.10:FF:000003">
    <property type="entry name" value="Aliphatic sulfonate ABC transporter permease"/>
    <property type="match status" value="1"/>
</dbReference>
<feature type="transmembrane region" description="Helical" evidence="7">
    <location>
        <begin position="207"/>
        <end position="227"/>
    </location>
</feature>
<dbReference type="PROSITE" id="PS50928">
    <property type="entry name" value="ABC_TM1"/>
    <property type="match status" value="1"/>
</dbReference>
<feature type="transmembrane region" description="Helical" evidence="7">
    <location>
        <begin position="239"/>
        <end position="260"/>
    </location>
</feature>
<proteinExistence type="inferred from homology"/>
<keyword evidence="3" id="KW-1003">Cell membrane</keyword>
<feature type="transmembrane region" description="Helical" evidence="7">
    <location>
        <begin position="82"/>
        <end position="103"/>
    </location>
</feature>
<comment type="similarity">
    <text evidence="7">Belongs to the binding-protein-dependent transport system permease family.</text>
</comment>
<evidence type="ECO:0000256" key="3">
    <source>
        <dbReference type="ARBA" id="ARBA00022475"/>
    </source>
</evidence>
<protein>
    <submittedName>
        <fullName evidence="9">ABC transporter permease</fullName>
    </submittedName>
</protein>
<feature type="domain" description="ABC transmembrane type-1" evidence="8">
    <location>
        <begin position="76"/>
        <end position="261"/>
    </location>
</feature>
<feature type="transmembrane region" description="Helical" evidence="7">
    <location>
        <begin position="115"/>
        <end position="136"/>
    </location>
</feature>
<gene>
    <name evidence="9" type="ORF">DY367_04580</name>
</gene>
<evidence type="ECO:0000256" key="1">
    <source>
        <dbReference type="ARBA" id="ARBA00004651"/>
    </source>
</evidence>
<evidence type="ECO:0000313" key="10">
    <source>
        <dbReference type="Proteomes" id="UP000285324"/>
    </source>
</evidence>
<dbReference type="GO" id="GO:0005886">
    <property type="term" value="C:plasma membrane"/>
    <property type="evidence" value="ECO:0007669"/>
    <property type="project" value="UniProtKB-SubCell"/>
</dbReference>
<feature type="transmembrane region" description="Helical" evidence="7">
    <location>
        <begin position="142"/>
        <end position="161"/>
    </location>
</feature>
<reference evidence="9 10" key="1">
    <citation type="submission" date="2018-08" db="EMBL/GenBank/DDBJ databases">
        <title>Achromobacter xylosoxidans Genome sequencing and assembly.</title>
        <authorList>
            <person name="Wang R."/>
            <person name="Rensing C."/>
            <person name="Li Y."/>
        </authorList>
    </citation>
    <scope>NUCLEOTIDE SEQUENCE [LARGE SCALE GENOMIC DNA]</scope>
    <source>
        <strain evidence="9 10">GD003A</strain>
    </source>
</reference>
<dbReference type="Gene3D" id="1.10.3720.10">
    <property type="entry name" value="MetI-like"/>
    <property type="match status" value="1"/>
</dbReference>
<evidence type="ECO:0000256" key="6">
    <source>
        <dbReference type="ARBA" id="ARBA00023136"/>
    </source>
</evidence>